<reference evidence="13 14" key="1">
    <citation type="submission" date="2020-08" db="EMBL/GenBank/DDBJ databases">
        <title>Genomic Encyclopedia of Type Strains, Phase IV (KMG-IV): sequencing the most valuable type-strain genomes for metagenomic binning, comparative biology and taxonomic classification.</title>
        <authorList>
            <person name="Goeker M."/>
        </authorList>
    </citation>
    <scope>NUCLEOTIDE SEQUENCE [LARGE SCALE GENOMIC DNA]</scope>
    <source>
        <strain evidence="13 14">DSM 107085</strain>
    </source>
</reference>
<gene>
    <name evidence="13" type="ORF">HNQ86_001912</name>
</gene>
<dbReference type="Proteomes" id="UP000560000">
    <property type="component" value="Unassembled WGS sequence"/>
</dbReference>
<evidence type="ECO:0000256" key="8">
    <source>
        <dbReference type="ARBA" id="ARBA00023237"/>
    </source>
</evidence>
<dbReference type="Pfam" id="PF13953">
    <property type="entry name" value="PapC_C"/>
    <property type="match status" value="1"/>
</dbReference>
<sequence length="918" mass="97209">MKHRRATRSTPAARGHTPARLALCVAMTSVLWGLSATVFAAAGPAAGPARDANTSAEGGFADFDPSMLSGGSRSAIDLSRFEHGAIVLPGVYNLDVYLNREWIGRLNVRFVAPKPGASAVPCMTPELMDRMGLTPAEGTSAKAADACPQIDQLIPDAKAHFDQPDLRLDVSVPQAYLNQLPRGYVNPSSWDAGVPAALLNYNLNTYRTDSNGIRQTSTYLGLNAGLNVGLWHLRQQSTATWQSTSNGTPSRQRWTNIAAYAQRDLPSLRSTLTLGDSYTDGTVFDSLGLRGVQLGTDDRMLPQSLRGYAPVVRGVAETNAKVTVTQNGVQIYQTSVSPGPFTIDDLYPTGYGGDLRVTVTEADGRTHSFSVPYASVAQLLRAGTTRFDIAAGRLRNLLIANEPTLIQATAQHGFSNLFTGYAGLQGSQGYAAALVGGAFNTRYGAFAVDVTQAATTIPGHRAMDGQSVRLSYSKIIPSSQTALSVAAYRYSSSGFLSLTDAVRARDYARRGLDLTQYLPSDLSTIDGVPVDSALTPAQQAALAGNLSVSDTGQVASGLVHRRNHFTLSLNQRLGQRGGSLYANASISDYWQRSGSDTQFQVGYNNQFHSVSYNVSATRTRGPQGRYDNQVFVGVSIPLGEAAHAPSFTLNYNHDNETGAQEQAMLNGSLGADNQFTYGVTTAHADNGGNASSVNGTYRGRYAVFGASYGKGNSYSQASFNASGAVAVHPGGVTFGQPTGDTVGIVHAPGAVGARVTNASGVRVDRSGYALVPYLNPYQLNTVRLDPQGLSLDVQLNSTSEQVAPYAGALVMLDFKTRHGRALIARLHLADGKSVPFGAEVIDAKGQNQGVVGQAGLALLRVTNDHGRLSATWKNAQSTSHTCHFDYTLPARSGQTEARTVIDVTCAASPTTPASEGKS</sequence>
<dbReference type="AlphaFoldDB" id="A0A841KKV5"/>
<comment type="caution">
    <text evidence="13">The sequence shown here is derived from an EMBL/GenBank/DDBJ whole genome shotgun (WGS) entry which is preliminary data.</text>
</comment>
<keyword evidence="7 9" id="KW-0472">Membrane</keyword>
<dbReference type="InterPro" id="IPR000015">
    <property type="entry name" value="Fimb_usher"/>
</dbReference>
<evidence type="ECO:0000259" key="12">
    <source>
        <dbReference type="Pfam" id="PF13954"/>
    </source>
</evidence>
<comment type="subcellular location">
    <subcellularLocation>
        <location evidence="1 9">Cell outer membrane</location>
        <topology evidence="1 9">Multi-pass membrane protein</topology>
    </subcellularLocation>
</comment>
<evidence type="ECO:0000256" key="9">
    <source>
        <dbReference type="RuleBase" id="RU003884"/>
    </source>
</evidence>
<dbReference type="PROSITE" id="PS01151">
    <property type="entry name" value="FIMBRIAL_USHER"/>
    <property type="match status" value="1"/>
</dbReference>
<dbReference type="Gene3D" id="3.10.20.410">
    <property type="match status" value="1"/>
</dbReference>
<proteinExistence type="inferred from homology"/>
<keyword evidence="4" id="KW-1134">Transmembrane beta strand</keyword>
<keyword evidence="9" id="KW-1029">Fimbrium biogenesis</keyword>
<evidence type="ECO:0000313" key="13">
    <source>
        <dbReference type="EMBL" id="MBB6184567.1"/>
    </source>
</evidence>
<comment type="similarity">
    <text evidence="2 9">Belongs to the fimbrial export usher family.</text>
</comment>
<keyword evidence="5 9" id="KW-0812">Transmembrane</keyword>
<dbReference type="Gene3D" id="2.60.40.3110">
    <property type="match status" value="1"/>
</dbReference>
<dbReference type="Gene3D" id="2.60.40.2070">
    <property type="match status" value="1"/>
</dbReference>
<keyword evidence="6 10" id="KW-0732">Signal</keyword>
<keyword evidence="3 9" id="KW-0813">Transport</keyword>
<evidence type="ECO:0000256" key="7">
    <source>
        <dbReference type="ARBA" id="ARBA00023136"/>
    </source>
</evidence>
<evidence type="ECO:0000256" key="4">
    <source>
        <dbReference type="ARBA" id="ARBA00022452"/>
    </source>
</evidence>
<dbReference type="GO" id="GO:0009279">
    <property type="term" value="C:cell outer membrane"/>
    <property type="evidence" value="ECO:0007669"/>
    <property type="project" value="UniProtKB-SubCell"/>
</dbReference>
<dbReference type="OrthoDB" id="6554712at2"/>
<dbReference type="RefSeq" id="WP_052394544.1">
    <property type="nucleotide sequence ID" value="NZ_JACHET010000001.1"/>
</dbReference>
<dbReference type="Pfam" id="PF13954">
    <property type="entry name" value="PapC_N"/>
    <property type="match status" value="1"/>
</dbReference>
<evidence type="ECO:0000256" key="6">
    <source>
        <dbReference type="ARBA" id="ARBA00022729"/>
    </source>
</evidence>
<dbReference type="InterPro" id="IPR042186">
    <property type="entry name" value="FimD_plug_dom"/>
</dbReference>
<dbReference type="InterPro" id="IPR018030">
    <property type="entry name" value="Fimbrial_membr_usher_CS"/>
</dbReference>
<dbReference type="Gene3D" id="2.60.40.2610">
    <property type="entry name" value="Outer membrane usher protein FimD, plug domain"/>
    <property type="match status" value="1"/>
</dbReference>
<dbReference type="InterPro" id="IPR025885">
    <property type="entry name" value="PapC_N"/>
</dbReference>
<dbReference type="Pfam" id="PF00577">
    <property type="entry name" value="Usher"/>
    <property type="match status" value="1"/>
</dbReference>
<dbReference type="FunFam" id="2.60.40.3110:FF:000001">
    <property type="entry name" value="Putative fimbrial outer membrane usher"/>
    <property type="match status" value="1"/>
</dbReference>
<evidence type="ECO:0000256" key="10">
    <source>
        <dbReference type="SAM" id="SignalP"/>
    </source>
</evidence>
<dbReference type="InterPro" id="IPR043142">
    <property type="entry name" value="PapC-like_C_sf"/>
</dbReference>
<evidence type="ECO:0000256" key="1">
    <source>
        <dbReference type="ARBA" id="ARBA00004571"/>
    </source>
</evidence>
<dbReference type="PANTHER" id="PTHR30451">
    <property type="entry name" value="OUTER MEMBRANE USHER PROTEIN"/>
    <property type="match status" value="1"/>
</dbReference>
<protein>
    <submittedName>
        <fullName evidence="13">Outer membrane usher protein</fullName>
    </submittedName>
</protein>
<dbReference type="EMBL" id="JACHET010000001">
    <property type="protein sequence ID" value="MBB6184567.1"/>
    <property type="molecule type" value="Genomic_DNA"/>
</dbReference>
<feature type="domain" description="PapC-like C-terminal" evidence="11">
    <location>
        <begin position="825"/>
        <end position="890"/>
    </location>
</feature>
<keyword evidence="8 9" id="KW-0998">Cell outer membrane</keyword>
<evidence type="ECO:0000313" key="14">
    <source>
        <dbReference type="Proteomes" id="UP000560000"/>
    </source>
</evidence>
<feature type="signal peptide" evidence="10">
    <location>
        <begin position="1"/>
        <end position="40"/>
    </location>
</feature>
<dbReference type="GO" id="GO:0015473">
    <property type="term" value="F:fimbrial usher porin activity"/>
    <property type="evidence" value="ECO:0007669"/>
    <property type="project" value="InterPro"/>
</dbReference>
<dbReference type="GO" id="GO:0009297">
    <property type="term" value="P:pilus assembly"/>
    <property type="evidence" value="ECO:0007669"/>
    <property type="project" value="InterPro"/>
</dbReference>
<evidence type="ECO:0000256" key="2">
    <source>
        <dbReference type="ARBA" id="ARBA00008064"/>
    </source>
</evidence>
<evidence type="ECO:0000259" key="11">
    <source>
        <dbReference type="Pfam" id="PF13953"/>
    </source>
</evidence>
<dbReference type="InterPro" id="IPR025949">
    <property type="entry name" value="PapC-like_C"/>
</dbReference>
<accession>A0A841KKV5</accession>
<feature type="chain" id="PRO_5032297204" evidence="10">
    <location>
        <begin position="41"/>
        <end position="918"/>
    </location>
</feature>
<evidence type="ECO:0000256" key="5">
    <source>
        <dbReference type="ARBA" id="ARBA00022692"/>
    </source>
</evidence>
<dbReference type="PANTHER" id="PTHR30451:SF20">
    <property type="entry name" value="FIMBRIAE USHER"/>
    <property type="match status" value="1"/>
</dbReference>
<evidence type="ECO:0000256" key="3">
    <source>
        <dbReference type="ARBA" id="ARBA00022448"/>
    </source>
</evidence>
<name>A0A841KKV5_9GAMM</name>
<dbReference type="SUPFAM" id="SSF141729">
    <property type="entry name" value="FimD N-terminal domain-like"/>
    <property type="match status" value="1"/>
</dbReference>
<feature type="domain" description="PapC N-terminal" evidence="12">
    <location>
        <begin position="63"/>
        <end position="204"/>
    </location>
</feature>
<organism evidence="13 14">
    <name type="scientific">Oleiagrimonas soli</name>
    <dbReference type="NCBI Taxonomy" id="1543381"/>
    <lineage>
        <taxon>Bacteria</taxon>
        <taxon>Pseudomonadati</taxon>
        <taxon>Pseudomonadota</taxon>
        <taxon>Gammaproteobacteria</taxon>
        <taxon>Lysobacterales</taxon>
        <taxon>Rhodanobacteraceae</taxon>
        <taxon>Oleiagrimonas</taxon>
    </lineage>
</organism>
<dbReference type="InterPro" id="IPR037224">
    <property type="entry name" value="PapC_N_sf"/>
</dbReference>
<dbReference type="FunFam" id="2.60.40.2610:FF:000001">
    <property type="entry name" value="Outer membrane fimbrial usher protein"/>
    <property type="match status" value="1"/>
</dbReference>